<reference evidence="3" key="1">
    <citation type="submission" date="2024-06" db="EMBL/GenBank/DDBJ databases">
        <title>Multi-omics analyses provide insights into the biosynthesis of the anticancer antibiotic pleurotin in Hohenbuehelia grisea.</title>
        <authorList>
            <person name="Weaver J.A."/>
            <person name="Alberti F."/>
        </authorList>
    </citation>
    <scope>NUCLEOTIDE SEQUENCE [LARGE SCALE GENOMIC DNA]</scope>
    <source>
        <strain evidence="3">T-177</strain>
    </source>
</reference>
<dbReference type="InterPro" id="IPR046528">
    <property type="entry name" value="DUF6593"/>
</dbReference>
<dbReference type="EMBL" id="JASNQZ010000002">
    <property type="protein sequence ID" value="KAL0960280.1"/>
    <property type="molecule type" value="Genomic_DNA"/>
</dbReference>
<evidence type="ECO:0000313" key="2">
    <source>
        <dbReference type="EMBL" id="KAL0960280.1"/>
    </source>
</evidence>
<keyword evidence="3" id="KW-1185">Reference proteome</keyword>
<name>A0ABR3JYL1_9AGAR</name>
<evidence type="ECO:0000259" key="1">
    <source>
        <dbReference type="Pfam" id="PF20236"/>
    </source>
</evidence>
<accession>A0ABR3JYL1</accession>
<gene>
    <name evidence="2" type="ORF">HGRIS_011908</name>
</gene>
<protein>
    <recommendedName>
        <fullName evidence="1">DUF6593 domain-containing protein</fullName>
    </recommendedName>
</protein>
<sequence length="194" mass="21136">MYTNNPYAQWQQGNKSAFPSAGASVYGALPFSSSSSKPAIIAFYFDLNPTLFNCVVTGPDNKTLYTIATDSPSPGFTIMADAHGKALVVVEWQSHPIVEVRGVVQKQHAARFLALSSDKNARHMEFRGKRYTWAPGTHALCLFNSAVNPPELLAQVTSGSRRIVMEMSSYAIQAGLTEVCVLSTFLLLCGRNID</sequence>
<organism evidence="2 3">
    <name type="scientific">Hohenbuehelia grisea</name>
    <dbReference type="NCBI Taxonomy" id="104357"/>
    <lineage>
        <taxon>Eukaryota</taxon>
        <taxon>Fungi</taxon>
        <taxon>Dikarya</taxon>
        <taxon>Basidiomycota</taxon>
        <taxon>Agaricomycotina</taxon>
        <taxon>Agaricomycetes</taxon>
        <taxon>Agaricomycetidae</taxon>
        <taxon>Agaricales</taxon>
        <taxon>Pleurotineae</taxon>
        <taxon>Pleurotaceae</taxon>
        <taxon>Hohenbuehelia</taxon>
    </lineage>
</organism>
<dbReference type="Proteomes" id="UP001556367">
    <property type="component" value="Unassembled WGS sequence"/>
</dbReference>
<comment type="caution">
    <text evidence="2">The sequence shown here is derived from an EMBL/GenBank/DDBJ whole genome shotgun (WGS) entry which is preliminary data.</text>
</comment>
<proteinExistence type="predicted"/>
<evidence type="ECO:0000313" key="3">
    <source>
        <dbReference type="Proteomes" id="UP001556367"/>
    </source>
</evidence>
<feature type="domain" description="DUF6593" evidence="1">
    <location>
        <begin position="52"/>
        <end position="173"/>
    </location>
</feature>
<dbReference type="Pfam" id="PF20236">
    <property type="entry name" value="DUF6593"/>
    <property type="match status" value="1"/>
</dbReference>